<keyword evidence="1" id="KW-1133">Transmembrane helix</keyword>
<comment type="caution">
    <text evidence="2">The sequence shown here is derived from an EMBL/GenBank/DDBJ whole genome shotgun (WGS) entry which is preliminary data.</text>
</comment>
<sequence length="127" mass="14543">MPCRWSSCSCAPAHRTPRFPRLSIVIVPSWFPTLILYWSVISRWSTHNKGLGMCRTGKASGKPPCTGRERERRVSRGDDVKLNIPSYCVHKCYDGPPNCWCCFLDQCYPTKEDCEDFCPKPPKSELN</sequence>
<reference evidence="2 3" key="1">
    <citation type="submission" date="2018-06" db="EMBL/GenBank/DDBJ databases">
        <title>The Genome of Cuscuta australis (Dodder) Provides Insight into the Evolution of Plant Parasitism.</title>
        <authorList>
            <person name="Liu H."/>
        </authorList>
    </citation>
    <scope>NUCLEOTIDE SEQUENCE [LARGE SCALE GENOMIC DNA]</scope>
    <source>
        <strain evidence="3">cv. Yunnan</strain>
        <tissue evidence="2">Vines</tissue>
    </source>
</reference>
<evidence type="ECO:0000313" key="2">
    <source>
        <dbReference type="EMBL" id="RAL54884.1"/>
    </source>
</evidence>
<dbReference type="Proteomes" id="UP000249390">
    <property type="component" value="Unassembled WGS sequence"/>
</dbReference>
<proteinExistence type="predicted"/>
<dbReference type="EMBL" id="NQVE01000005">
    <property type="protein sequence ID" value="RAL54884.1"/>
    <property type="molecule type" value="Genomic_DNA"/>
</dbReference>
<accession>A0A328EA96</accession>
<evidence type="ECO:0000256" key="1">
    <source>
        <dbReference type="SAM" id="Phobius"/>
    </source>
</evidence>
<keyword evidence="3" id="KW-1185">Reference proteome</keyword>
<keyword evidence="1" id="KW-0812">Transmembrane</keyword>
<evidence type="ECO:0000313" key="3">
    <source>
        <dbReference type="Proteomes" id="UP000249390"/>
    </source>
</evidence>
<name>A0A328EA96_9ASTE</name>
<keyword evidence="1" id="KW-0472">Membrane</keyword>
<dbReference type="AlphaFoldDB" id="A0A328EA96"/>
<organism evidence="2 3">
    <name type="scientific">Cuscuta australis</name>
    <dbReference type="NCBI Taxonomy" id="267555"/>
    <lineage>
        <taxon>Eukaryota</taxon>
        <taxon>Viridiplantae</taxon>
        <taxon>Streptophyta</taxon>
        <taxon>Embryophyta</taxon>
        <taxon>Tracheophyta</taxon>
        <taxon>Spermatophyta</taxon>
        <taxon>Magnoliopsida</taxon>
        <taxon>eudicotyledons</taxon>
        <taxon>Gunneridae</taxon>
        <taxon>Pentapetalae</taxon>
        <taxon>asterids</taxon>
        <taxon>lamiids</taxon>
        <taxon>Solanales</taxon>
        <taxon>Convolvulaceae</taxon>
        <taxon>Cuscuteae</taxon>
        <taxon>Cuscuta</taxon>
        <taxon>Cuscuta subgen. Grammica</taxon>
        <taxon>Cuscuta sect. Cleistogrammica</taxon>
    </lineage>
</organism>
<gene>
    <name evidence="2" type="ORF">DM860_013580</name>
</gene>
<protein>
    <submittedName>
        <fullName evidence="2">Uncharacterized protein</fullName>
    </submittedName>
</protein>
<feature type="transmembrane region" description="Helical" evidence="1">
    <location>
        <begin position="22"/>
        <end position="41"/>
    </location>
</feature>